<evidence type="ECO:0008006" key="3">
    <source>
        <dbReference type="Google" id="ProtNLM"/>
    </source>
</evidence>
<gene>
    <name evidence="1" type="ORF">MUB52_23670</name>
</gene>
<evidence type="ECO:0000313" key="2">
    <source>
        <dbReference type="Proteomes" id="UP001208690"/>
    </source>
</evidence>
<accession>A0ABT3BLK4</accession>
<comment type="caution">
    <text evidence="1">The sequence shown here is derived from an EMBL/GenBank/DDBJ whole genome shotgun (WGS) entry which is preliminary data.</text>
</comment>
<keyword evidence="2" id="KW-1185">Reference proteome</keyword>
<name>A0ABT3BLK4_9RHOB</name>
<dbReference type="Proteomes" id="UP001208690">
    <property type="component" value="Unassembled WGS sequence"/>
</dbReference>
<proteinExistence type="predicted"/>
<reference evidence="1 2" key="1">
    <citation type="submission" date="2022-04" db="EMBL/GenBank/DDBJ databases">
        <title>Roseobacter sp. WL0113 is a bacterium isolated from neritic sediment.</title>
        <authorList>
            <person name="Wang L."/>
            <person name="He W."/>
            <person name="Zhang D.-F."/>
        </authorList>
    </citation>
    <scope>NUCLEOTIDE SEQUENCE [LARGE SCALE GENOMIC DNA]</scope>
    <source>
        <strain evidence="1 2">WL0113</strain>
    </source>
</reference>
<organism evidence="1 2">
    <name type="scientific">Roseobacter sinensis</name>
    <dbReference type="NCBI Taxonomy" id="2931391"/>
    <lineage>
        <taxon>Bacteria</taxon>
        <taxon>Pseudomonadati</taxon>
        <taxon>Pseudomonadota</taxon>
        <taxon>Alphaproteobacteria</taxon>
        <taxon>Rhodobacterales</taxon>
        <taxon>Roseobacteraceae</taxon>
        <taxon>Roseobacter</taxon>
    </lineage>
</organism>
<protein>
    <recommendedName>
        <fullName evidence="3">HTH merR-type domain-containing protein</fullName>
    </recommendedName>
</protein>
<evidence type="ECO:0000313" key="1">
    <source>
        <dbReference type="EMBL" id="MCV3274436.1"/>
    </source>
</evidence>
<sequence>MMTASRQYGIQYLRLRHLFQGMTTSDSFTQLPPPNSREQVPAKVYDPWLKRYAETINPKSAARLLGVKYEVFIKLRDAGWVKPFVSVEGTVDRYDADELQRLLDHVFQNATPVADLEADQISFLASPMHCRCDSLDVLRLVCEGQLRTVLRRVGKSGLSGLCISKMEVLDALEGPPLNGFTKEQLRWKWRVSSSTVTYLVNSGFVSARRTRHPRNRKFLSLVHKDEVQRFEKKYKTLGCLSAEHEMQPIKLAAKLTDLKVKPINLPKGLSRVYRRSDIDGVL</sequence>
<dbReference type="EMBL" id="JALIEB010000049">
    <property type="protein sequence ID" value="MCV3274436.1"/>
    <property type="molecule type" value="Genomic_DNA"/>
</dbReference>